<dbReference type="SUPFAM" id="SSF75005">
    <property type="entry name" value="Arabinanase/levansucrase/invertase"/>
    <property type="match status" value="1"/>
</dbReference>
<dbReference type="InterPro" id="IPR023296">
    <property type="entry name" value="Glyco_hydro_beta-prop_sf"/>
</dbReference>
<organism evidence="5 6">
    <name type="scientific">Cercospora zeae-maydis SCOH1-5</name>
    <dbReference type="NCBI Taxonomy" id="717836"/>
    <lineage>
        <taxon>Eukaryota</taxon>
        <taxon>Fungi</taxon>
        <taxon>Dikarya</taxon>
        <taxon>Ascomycota</taxon>
        <taxon>Pezizomycotina</taxon>
        <taxon>Dothideomycetes</taxon>
        <taxon>Dothideomycetidae</taxon>
        <taxon>Mycosphaerellales</taxon>
        <taxon>Mycosphaerellaceae</taxon>
        <taxon>Cercospora</taxon>
    </lineage>
</organism>
<dbReference type="CDD" id="cd08999">
    <property type="entry name" value="GH43_ABN-like"/>
    <property type="match status" value="1"/>
</dbReference>
<dbReference type="GO" id="GO:0004553">
    <property type="term" value="F:hydrolase activity, hydrolyzing O-glycosyl compounds"/>
    <property type="evidence" value="ECO:0007669"/>
    <property type="project" value="InterPro"/>
</dbReference>
<dbReference type="EMBL" id="ML992663">
    <property type="protein sequence ID" value="KAF2217005.1"/>
    <property type="molecule type" value="Genomic_DNA"/>
</dbReference>
<accession>A0A6A6FU27</accession>
<dbReference type="PANTHER" id="PTHR42812">
    <property type="entry name" value="BETA-XYLOSIDASE"/>
    <property type="match status" value="1"/>
</dbReference>
<dbReference type="InterPro" id="IPR006710">
    <property type="entry name" value="Glyco_hydro_43"/>
</dbReference>
<dbReference type="AlphaFoldDB" id="A0A6A6FU27"/>
<gene>
    <name evidence="5" type="ORF">CERZMDRAFT_31862</name>
</gene>
<dbReference type="Pfam" id="PF04616">
    <property type="entry name" value="Glyco_hydro_43"/>
    <property type="match status" value="1"/>
</dbReference>
<evidence type="ECO:0000313" key="5">
    <source>
        <dbReference type="EMBL" id="KAF2217005.1"/>
    </source>
</evidence>
<dbReference type="OrthoDB" id="3879658at2759"/>
<dbReference type="GO" id="GO:0005975">
    <property type="term" value="P:carbohydrate metabolic process"/>
    <property type="evidence" value="ECO:0007669"/>
    <property type="project" value="InterPro"/>
</dbReference>
<name>A0A6A6FU27_9PEZI</name>
<reference evidence="5" key="1">
    <citation type="journal article" date="2020" name="Stud. Mycol.">
        <title>101 Dothideomycetes genomes: a test case for predicting lifestyles and emergence of pathogens.</title>
        <authorList>
            <person name="Haridas S."/>
            <person name="Albert R."/>
            <person name="Binder M."/>
            <person name="Bloem J."/>
            <person name="Labutti K."/>
            <person name="Salamov A."/>
            <person name="Andreopoulos B."/>
            <person name="Baker S."/>
            <person name="Barry K."/>
            <person name="Bills G."/>
            <person name="Bluhm B."/>
            <person name="Cannon C."/>
            <person name="Castanera R."/>
            <person name="Culley D."/>
            <person name="Daum C."/>
            <person name="Ezra D."/>
            <person name="Gonzalez J."/>
            <person name="Henrissat B."/>
            <person name="Kuo A."/>
            <person name="Liang C."/>
            <person name="Lipzen A."/>
            <person name="Lutzoni F."/>
            <person name="Magnuson J."/>
            <person name="Mondo S."/>
            <person name="Nolan M."/>
            <person name="Ohm R."/>
            <person name="Pangilinan J."/>
            <person name="Park H.-J."/>
            <person name="Ramirez L."/>
            <person name="Alfaro M."/>
            <person name="Sun H."/>
            <person name="Tritt A."/>
            <person name="Yoshinaga Y."/>
            <person name="Zwiers L.-H."/>
            <person name="Turgeon B."/>
            <person name="Goodwin S."/>
            <person name="Spatafora J."/>
            <person name="Crous P."/>
            <person name="Grigoriev I."/>
        </authorList>
    </citation>
    <scope>NUCLEOTIDE SEQUENCE</scope>
    <source>
        <strain evidence="5">SCOH1-5</strain>
    </source>
</reference>
<evidence type="ECO:0000256" key="2">
    <source>
        <dbReference type="ARBA" id="ARBA00022801"/>
    </source>
</evidence>
<keyword evidence="3 4" id="KW-0326">Glycosidase</keyword>
<feature type="non-terminal residue" evidence="5">
    <location>
        <position position="1"/>
    </location>
</feature>
<sequence length="252" mass="27633">GVDALPKLPAWVDSHPRVWAPDVVRLDDGTFLMYYTAAWKARPNIHCLSYATAKTITGHFIDNTTKPWICPYSEGGAIDIAGYTDEKYTKRRYIVYKIDGNALGHGGACGNTVPPIVPTPIMLQEVSRTDGIALIGSPVSILTNIPSDGPYIEAPVLTHFDGKYTLFFSSNCYQGPRYDVQYATATNIRGPYTRQGQLLRSNGPFRLQAPGGMDVAMNGDHVVWHAKHNPVRPAYAGILGVRSDGKLEVKLN</sequence>
<evidence type="ECO:0000256" key="1">
    <source>
        <dbReference type="ARBA" id="ARBA00009865"/>
    </source>
</evidence>
<keyword evidence="2 4" id="KW-0378">Hydrolase</keyword>
<comment type="similarity">
    <text evidence="1 4">Belongs to the glycosyl hydrolase 43 family.</text>
</comment>
<dbReference type="PANTHER" id="PTHR42812:SF5">
    <property type="entry name" value="ENDO-ARABINASE"/>
    <property type="match status" value="1"/>
</dbReference>
<evidence type="ECO:0000256" key="4">
    <source>
        <dbReference type="RuleBase" id="RU361187"/>
    </source>
</evidence>
<protein>
    <submittedName>
        <fullName evidence="5">Glycoside hydrolase family 43 protein</fullName>
    </submittedName>
</protein>
<dbReference type="Gene3D" id="2.115.10.20">
    <property type="entry name" value="Glycosyl hydrolase domain, family 43"/>
    <property type="match status" value="1"/>
</dbReference>
<dbReference type="InterPro" id="IPR051795">
    <property type="entry name" value="Glycosyl_Hydrlase_43"/>
</dbReference>
<dbReference type="Proteomes" id="UP000799539">
    <property type="component" value="Unassembled WGS sequence"/>
</dbReference>
<proteinExistence type="inferred from homology"/>
<keyword evidence="6" id="KW-1185">Reference proteome</keyword>
<evidence type="ECO:0000256" key="3">
    <source>
        <dbReference type="ARBA" id="ARBA00023295"/>
    </source>
</evidence>
<evidence type="ECO:0000313" key="6">
    <source>
        <dbReference type="Proteomes" id="UP000799539"/>
    </source>
</evidence>